<sequence length="38" mass="4280">MSPATVDTSTNQYATAYGYMRKSFYAAGLFWAWYSNGT</sequence>
<organism evidence="1">
    <name type="scientific">marine sediment metagenome</name>
    <dbReference type="NCBI Taxonomy" id="412755"/>
    <lineage>
        <taxon>unclassified sequences</taxon>
        <taxon>metagenomes</taxon>
        <taxon>ecological metagenomes</taxon>
    </lineage>
</organism>
<dbReference type="EMBL" id="BARW01023171">
    <property type="protein sequence ID" value="GAI92603.1"/>
    <property type="molecule type" value="Genomic_DNA"/>
</dbReference>
<reference evidence="1" key="1">
    <citation type="journal article" date="2014" name="Front. Microbiol.">
        <title>High frequency of phylogenetically diverse reductive dehalogenase-homologous genes in deep subseafloor sedimentary metagenomes.</title>
        <authorList>
            <person name="Kawai M."/>
            <person name="Futagami T."/>
            <person name="Toyoda A."/>
            <person name="Takaki Y."/>
            <person name="Nishi S."/>
            <person name="Hori S."/>
            <person name="Arai W."/>
            <person name="Tsubouchi T."/>
            <person name="Morono Y."/>
            <person name="Uchiyama I."/>
            <person name="Ito T."/>
            <person name="Fujiyama A."/>
            <person name="Inagaki F."/>
            <person name="Takami H."/>
        </authorList>
    </citation>
    <scope>NUCLEOTIDE SEQUENCE</scope>
    <source>
        <strain evidence="1">Expedition CK06-06</strain>
    </source>
</reference>
<evidence type="ECO:0000313" key="1">
    <source>
        <dbReference type="EMBL" id="GAI92603.1"/>
    </source>
</evidence>
<comment type="caution">
    <text evidence="1">The sequence shown here is derived from an EMBL/GenBank/DDBJ whole genome shotgun (WGS) entry which is preliminary data.</text>
</comment>
<dbReference type="AlphaFoldDB" id="X1SI24"/>
<gene>
    <name evidence="1" type="ORF">S12H4_38485</name>
</gene>
<proteinExistence type="predicted"/>
<accession>X1SI24</accession>
<name>X1SI24_9ZZZZ</name>
<feature type="non-terminal residue" evidence="1">
    <location>
        <position position="38"/>
    </location>
</feature>
<protein>
    <submittedName>
        <fullName evidence="1">Uncharacterized protein</fullName>
    </submittedName>
</protein>